<keyword evidence="1" id="KW-0175">Coiled coil</keyword>
<dbReference type="Proteomes" id="UP000177521">
    <property type="component" value="Unassembled WGS sequence"/>
</dbReference>
<dbReference type="EMBL" id="MEWS01000003">
    <property type="protein sequence ID" value="OGC82995.1"/>
    <property type="molecule type" value="Genomic_DNA"/>
</dbReference>
<sequence>MAEKLTEGALMAPPEPDEKYEAGEDITAQVKAAHEADAEAKAAIDELASGEAETKMATVDKKYAPGEEITEQVKAAHEKTAIDNFQANLNLIKKQAAGELVLADELEAAQEAVNQAVGAKEAQIADLQTKLTSINKPATDKYVFADDLADALAAAGGNKEKFLAAAPDSTERKAMLTATADQVEAKLAELKEEVAAAQTATPTEAAPVAVPATTPAAPAAAPEAAAEPEIEGELPGVKTMALSLGEMTAEDLSLIKQYLAAEADAKGELVNAMSNQAAEFIMVSGALEGKNLVATKLALDFASDLVTPAKTAAPAAVPAAAPEAAPAPTPAPKAAPEPVAVPFIPITAPVLDEATTQNEVARLAVENGRRLTKPVVDKIMSFIGMFGIRRKAAKLTAAEEAAVEAAEAKALEAARAVAIASKEQEQRVTLLAKIQAKFETGKAALADREAEKIALQKELIEAEARKKTNLENIHALLVAKTTT</sequence>
<proteinExistence type="predicted"/>
<evidence type="ECO:0000313" key="2">
    <source>
        <dbReference type="EMBL" id="OGC82995.1"/>
    </source>
</evidence>
<comment type="caution">
    <text evidence="2">The sequence shown here is derived from an EMBL/GenBank/DDBJ whole genome shotgun (WGS) entry which is preliminary data.</text>
</comment>
<accession>A0A1F4XMM6</accession>
<evidence type="ECO:0000313" key="3">
    <source>
        <dbReference type="Proteomes" id="UP000177521"/>
    </source>
</evidence>
<protein>
    <submittedName>
        <fullName evidence="2">Uncharacterized protein</fullName>
    </submittedName>
</protein>
<name>A0A1F4XMM6_9BACT</name>
<feature type="coiled-coil region" evidence="1">
    <location>
        <begin position="173"/>
        <end position="200"/>
    </location>
</feature>
<dbReference type="AlphaFoldDB" id="A0A1F4XMM6"/>
<organism evidence="2 3">
    <name type="scientific">Candidatus Abawacabacteria bacterium RIFCSPHIGHO2_01_FULL_46_8</name>
    <dbReference type="NCBI Taxonomy" id="1817815"/>
    <lineage>
        <taxon>Bacteria</taxon>
        <taxon>Candidatus Abawacaibacteriota</taxon>
    </lineage>
</organism>
<evidence type="ECO:0000256" key="1">
    <source>
        <dbReference type="SAM" id="Coils"/>
    </source>
</evidence>
<gene>
    <name evidence="2" type="ORF">A2788_00480</name>
</gene>
<reference evidence="2 3" key="1">
    <citation type="journal article" date="2016" name="Nat. Commun.">
        <title>Thousands of microbial genomes shed light on interconnected biogeochemical processes in an aquifer system.</title>
        <authorList>
            <person name="Anantharaman K."/>
            <person name="Brown C.T."/>
            <person name="Hug L.A."/>
            <person name="Sharon I."/>
            <person name="Castelle C.J."/>
            <person name="Probst A.J."/>
            <person name="Thomas B.C."/>
            <person name="Singh A."/>
            <person name="Wilkins M.J."/>
            <person name="Karaoz U."/>
            <person name="Brodie E.L."/>
            <person name="Williams K.H."/>
            <person name="Hubbard S.S."/>
            <person name="Banfield J.F."/>
        </authorList>
    </citation>
    <scope>NUCLEOTIDE SEQUENCE [LARGE SCALE GENOMIC DNA]</scope>
</reference>